<feature type="transmembrane region" description="Helical" evidence="2">
    <location>
        <begin position="54"/>
        <end position="75"/>
    </location>
</feature>
<reference evidence="3" key="2">
    <citation type="journal article" date="2022" name="Hortic Res">
        <title>The genome of Dioscorea zingiberensis sheds light on the biosynthesis, origin and evolution of the medicinally important diosgenin saponins.</title>
        <authorList>
            <person name="Li Y."/>
            <person name="Tan C."/>
            <person name="Li Z."/>
            <person name="Guo J."/>
            <person name="Li S."/>
            <person name="Chen X."/>
            <person name="Wang C."/>
            <person name="Dai X."/>
            <person name="Yang H."/>
            <person name="Song W."/>
            <person name="Hou L."/>
            <person name="Xu J."/>
            <person name="Tong Z."/>
            <person name="Xu A."/>
            <person name="Yuan X."/>
            <person name="Wang W."/>
            <person name="Yang Q."/>
            <person name="Chen L."/>
            <person name="Sun Z."/>
            <person name="Wang K."/>
            <person name="Pan B."/>
            <person name="Chen J."/>
            <person name="Bao Y."/>
            <person name="Liu F."/>
            <person name="Qi X."/>
            <person name="Gang D.R."/>
            <person name="Wen J."/>
            <person name="Li J."/>
        </authorList>
    </citation>
    <scope>NUCLEOTIDE SEQUENCE</scope>
    <source>
        <strain evidence="3">Dzin_1.0</strain>
    </source>
</reference>
<dbReference type="OrthoDB" id="10643120at2759"/>
<comment type="caution">
    <text evidence="3">The sequence shown here is derived from an EMBL/GenBank/DDBJ whole genome shotgun (WGS) entry which is preliminary data.</text>
</comment>
<keyword evidence="2" id="KW-1133">Transmembrane helix</keyword>
<feature type="region of interest" description="Disordered" evidence="1">
    <location>
        <begin position="85"/>
        <end position="106"/>
    </location>
</feature>
<organism evidence="3 4">
    <name type="scientific">Dioscorea zingiberensis</name>
    <dbReference type="NCBI Taxonomy" id="325984"/>
    <lineage>
        <taxon>Eukaryota</taxon>
        <taxon>Viridiplantae</taxon>
        <taxon>Streptophyta</taxon>
        <taxon>Embryophyta</taxon>
        <taxon>Tracheophyta</taxon>
        <taxon>Spermatophyta</taxon>
        <taxon>Magnoliopsida</taxon>
        <taxon>Liliopsida</taxon>
        <taxon>Dioscoreales</taxon>
        <taxon>Dioscoreaceae</taxon>
        <taxon>Dioscorea</taxon>
    </lineage>
</organism>
<keyword evidence="2" id="KW-0812">Transmembrane</keyword>
<evidence type="ECO:0000313" key="3">
    <source>
        <dbReference type="EMBL" id="KAJ0987605.1"/>
    </source>
</evidence>
<dbReference type="AlphaFoldDB" id="A0A9D5D941"/>
<gene>
    <name evidence="3" type="ORF">J5N97_005961</name>
</gene>
<proteinExistence type="predicted"/>
<feature type="region of interest" description="Disordered" evidence="1">
    <location>
        <begin position="1"/>
        <end position="24"/>
    </location>
</feature>
<reference evidence="3" key="1">
    <citation type="submission" date="2021-03" db="EMBL/GenBank/DDBJ databases">
        <authorList>
            <person name="Li Z."/>
            <person name="Yang C."/>
        </authorList>
    </citation>
    <scope>NUCLEOTIDE SEQUENCE</scope>
    <source>
        <strain evidence="3">Dzin_1.0</strain>
        <tissue evidence="3">Leaf</tissue>
    </source>
</reference>
<dbReference type="EMBL" id="JAGGNH010000001">
    <property type="protein sequence ID" value="KAJ0987605.1"/>
    <property type="molecule type" value="Genomic_DNA"/>
</dbReference>
<name>A0A9D5D941_9LILI</name>
<protein>
    <submittedName>
        <fullName evidence="3">Uncharacterized protein</fullName>
    </submittedName>
</protein>
<accession>A0A9D5D941</accession>
<evidence type="ECO:0000256" key="2">
    <source>
        <dbReference type="SAM" id="Phobius"/>
    </source>
</evidence>
<dbReference type="Proteomes" id="UP001085076">
    <property type="component" value="Miscellaneous, Linkage group lg01"/>
</dbReference>
<keyword evidence="4" id="KW-1185">Reference proteome</keyword>
<sequence>MANPATVHRVTPPSDKRPPCGPVGHECRNKTHLPLHSPPPPHLRKERLNFGKKLGLLFVGIGVLLQIGLGGFLAFKRWQLKKLEDGTRERRSARRRLRISSSGSSS</sequence>
<keyword evidence="2" id="KW-0472">Membrane</keyword>
<evidence type="ECO:0000256" key="1">
    <source>
        <dbReference type="SAM" id="MobiDB-lite"/>
    </source>
</evidence>
<evidence type="ECO:0000313" key="4">
    <source>
        <dbReference type="Proteomes" id="UP001085076"/>
    </source>
</evidence>